<dbReference type="InterPro" id="IPR013730">
    <property type="entry name" value="Fyv7/TAP26"/>
</dbReference>
<sequence>MKKHEEFNQVGFRGGDYIRNRKKNEKRIGGKALSLAAFANAKSRPSGYNPSFIKKQREFYRNAKCISKFKKSVKRDSQFDERRHSLPNIEATNEDENVLKSRKINKKKKTSLKALGEEVEEKRAEAEKLRMEREAMIQAKKEERAKAEAKRKFFRDNMSKRTRSGQPVMKYRIQHILEGLLEKPARRLLHINLSATIFCCIAALLTHDRREGDGLITKNRRVTDKSESDVIKI</sequence>
<organism evidence="2 3">
    <name type="scientific">Dendrobium chrysotoxum</name>
    <name type="common">Orchid</name>
    <dbReference type="NCBI Taxonomy" id="161865"/>
    <lineage>
        <taxon>Eukaryota</taxon>
        <taxon>Viridiplantae</taxon>
        <taxon>Streptophyta</taxon>
        <taxon>Embryophyta</taxon>
        <taxon>Tracheophyta</taxon>
        <taxon>Spermatophyta</taxon>
        <taxon>Magnoliopsida</taxon>
        <taxon>Liliopsida</taxon>
        <taxon>Asparagales</taxon>
        <taxon>Orchidaceae</taxon>
        <taxon>Epidendroideae</taxon>
        <taxon>Malaxideae</taxon>
        <taxon>Dendrobiinae</taxon>
        <taxon>Dendrobium</taxon>
    </lineage>
</organism>
<name>A0AAV7GW33_DENCH</name>
<dbReference type="EMBL" id="JAGFBR010000011">
    <property type="protein sequence ID" value="KAH0459440.1"/>
    <property type="molecule type" value="Genomic_DNA"/>
</dbReference>
<dbReference type="PANTHER" id="PTHR15657">
    <property type="entry name" value="THYROID TRANSCRIPTION FACTOR 1-ASSOCIATED PROTEIN 26"/>
    <property type="match status" value="1"/>
</dbReference>
<evidence type="ECO:0000313" key="2">
    <source>
        <dbReference type="EMBL" id="KAH0459440.1"/>
    </source>
</evidence>
<dbReference type="GO" id="GO:0005634">
    <property type="term" value="C:nucleus"/>
    <property type="evidence" value="ECO:0007669"/>
    <property type="project" value="TreeGrafter"/>
</dbReference>
<proteinExistence type="predicted"/>
<dbReference type="Proteomes" id="UP000775213">
    <property type="component" value="Unassembled WGS sequence"/>
</dbReference>
<evidence type="ECO:0000313" key="3">
    <source>
        <dbReference type="Proteomes" id="UP000775213"/>
    </source>
</evidence>
<feature type="coiled-coil region" evidence="1">
    <location>
        <begin position="105"/>
        <end position="157"/>
    </location>
</feature>
<dbReference type="AlphaFoldDB" id="A0AAV7GW33"/>
<accession>A0AAV7GW33</accession>
<comment type="caution">
    <text evidence="2">The sequence shown here is derived from an EMBL/GenBank/DDBJ whole genome shotgun (WGS) entry which is preliminary data.</text>
</comment>
<keyword evidence="3" id="KW-1185">Reference proteome</keyword>
<dbReference type="Pfam" id="PF08524">
    <property type="entry name" value="rRNA_processing"/>
    <property type="match status" value="1"/>
</dbReference>
<gene>
    <name evidence="2" type="ORF">IEQ34_012254</name>
</gene>
<dbReference type="PANTHER" id="PTHR15657:SF1">
    <property type="entry name" value="THYROID TRANSCRIPTION FACTOR 1-ASSOCIATED PROTEIN 26"/>
    <property type="match status" value="1"/>
</dbReference>
<protein>
    <submittedName>
        <fullName evidence="2">Uncharacterized protein</fullName>
    </submittedName>
</protein>
<keyword evidence="1" id="KW-0175">Coiled coil</keyword>
<evidence type="ECO:0000256" key="1">
    <source>
        <dbReference type="SAM" id="Coils"/>
    </source>
</evidence>
<reference evidence="2 3" key="1">
    <citation type="journal article" date="2021" name="Hortic Res">
        <title>Chromosome-scale assembly of the Dendrobium chrysotoxum genome enhances the understanding of orchid evolution.</title>
        <authorList>
            <person name="Zhang Y."/>
            <person name="Zhang G.Q."/>
            <person name="Zhang D."/>
            <person name="Liu X.D."/>
            <person name="Xu X.Y."/>
            <person name="Sun W.H."/>
            <person name="Yu X."/>
            <person name="Zhu X."/>
            <person name="Wang Z.W."/>
            <person name="Zhao X."/>
            <person name="Zhong W.Y."/>
            <person name="Chen H."/>
            <person name="Yin W.L."/>
            <person name="Huang T."/>
            <person name="Niu S.C."/>
            <person name="Liu Z.J."/>
        </authorList>
    </citation>
    <scope>NUCLEOTIDE SEQUENCE [LARGE SCALE GENOMIC DNA]</scope>
    <source>
        <strain evidence="2">Lindl</strain>
    </source>
</reference>